<proteinExistence type="predicted"/>
<sequence>MAAGTSGERLRLSLCNMLTGELLREVELAPSDSLQAVAAQNLPEWLPMRLLYNTEPCGHDSALSLGIVDGAVVHVVRLERHGSRAGGFEPTSSQVL</sequence>
<dbReference type="AlphaFoldDB" id="A0A812L9Q1"/>
<keyword evidence="2" id="KW-1185">Reference proteome</keyword>
<organism evidence="1 2">
    <name type="scientific">Symbiodinium natans</name>
    <dbReference type="NCBI Taxonomy" id="878477"/>
    <lineage>
        <taxon>Eukaryota</taxon>
        <taxon>Sar</taxon>
        <taxon>Alveolata</taxon>
        <taxon>Dinophyceae</taxon>
        <taxon>Suessiales</taxon>
        <taxon>Symbiodiniaceae</taxon>
        <taxon>Symbiodinium</taxon>
    </lineage>
</organism>
<name>A0A812L9Q1_9DINO</name>
<protein>
    <recommendedName>
        <fullName evidence="3">Ubiquitin-like domain-containing protein</fullName>
    </recommendedName>
</protein>
<accession>A0A812L9Q1</accession>
<gene>
    <name evidence="1" type="ORF">SNAT2548_LOCUS11098</name>
</gene>
<evidence type="ECO:0008006" key="3">
    <source>
        <dbReference type="Google" id="ProtNLM"/>
    </source>
</evidence>
<dbReference type="Proteomes" id="UP000604046">
    <property type="component" value="Unassembled WGS sequence"/>
</dbReference>
<evidence type="ECO:0000313" key="2">
    <source>
        <dbReference type="Proteomes" id="UP000604046"/>
    </source>
</evidence>
<dbReference type="EMBL" id="CAJNDS010000968">
    <property type="protein sequence ID" value="CAE7242300.1"/>
    <property type="molecule type" value="Genomic_DNA"/>
</dbReference>
<comment type="caution">
    <text evidence="1">The sequence shown here is derived from an EMBL/GenBank/DDBJ whole genome shotgun (WGS) entry which is preliminary data.</text>
</comment>
<evidence type="ECO:0000313" key="1">
    <source>
        <dbReference type="EMBL" id="CAE7242300.1"/>
    </source>
</evidence>
<reference evidence="1" key="1">
    <citation type="submission" date="2021-02" db="EMBL/GenBank/DDBJ databases">
        <authorList>
            <person name="Dougan E. K."/>
            <person name="Rhodes N."/>
            <person name="Thang M."/>
            <person name="Chan C."/>
        </authorList>
    </citation>
    <scope>NUCLEOTIDE SEQUENCE</scope>
</reference>